<dbReference type="EMBL" id="JARUXG010000015">
    <property type="protein sequence ID" value="MDG6782961.1"/>
    <property type="molecule type" value="Genomic_DNA"/>
</dbReference>
<protein>
    <submittedName>
        <fullName evidence="2">Uncharacterized protein</fullName>
    </submittedName>
</protein>
<reference evidence="2" key="1">
    <citation type="submission" date="2023-04" db="EMBL/GenBank/DDBJ databases">
        <title>Characterization and analysis of the complete genome of Gordonia rubripertincta 112, the degrader of aromatic and aliphatic compounds.</title>
        <authorList>
            <person name="Frantsuzova E."/>
            <person name="Bogun A."/>
            <person name="Delegan Y."/>
        </authorList>
    </citation>
    <scope>NUCLEOTIDE SEQUENCE</scope>
    <source>
        <strain evidence="2">112</strain>
        <plasmid evidence="2">p1517_part_1</plasmid>
    </source>
</reference>
<dbReference type="AlphaFoldDB" id="A0AAW6RGX8"/>
<proteinExistence type="predicted"/>
<gene>
    <name evidence="2" type="ORF">QBL07_19260</name>
</gene>
<evidence type="ECO:0000256" key="1">
    <source>
        <dbReference type="SAM" id="MobiDB-lite"/>
    </source>
</evidence>
<comment type="caution">
    <text evidence="2">The sequence shown here is derived from an EMBL/GenBank/DDBJ whole genome shotgun (WGS) entry which is preliminary data.</text>
</comment>
<geneLocation type="plasmid" evidence="2">
    <name>p1517_part_1</name>
</geneLocation>
<feature type="region of interest" description="Disordered" evidence="1">
    <location>
        <begin position="1"/>
        <end position="30"/>
    </location>
</feature>
<keyword evidence="2" id="KW-0614">Plasmid</keyword>
<accession>A0AAW6RGX8</accession>
<evidence type="ECO:0000313" key="2">
    <source>
        <dbReference type="EMBL" id="MDG6782961.1"/>
    </source>
</evidence>
<organism evidence="2">
    <name type="scientific">Gordonia rubripertincta</name>
    <name type="common">Rhodococcus corallinus</name>
    <dbReference type="NCBI Taxonomy" id="36822"/>
    <lineage>
        <taxon>Bacteria</taxon>
        <taxon>Bacillati</taxon>
        <taxon>Actinomycetota</taxon>
        <taxon>Actinomycetes</taxon>
        <taxon>Mycobacteriales</taxon>
        <taxon>Gordoniaceae</taxon>
        <taxon>Gordonia</taxon>
    </lineage>
</organism>
<dbReference type="RefSeq" id="WP_269555211.1">
    <property type="nucleotide sequence ID" value="NZ_CP178555.1"/>
</dbReference>
<name>A0AAW6RGX8_GORRU</name>
<sequence length="324" mass="36192">MAEETPISVIEQPGDNGPSEPIEPDLDPGDRRTQLQARLRTVLVGLPAFFEFDNHIAGVEATDLHALNTLLGAAIEGQVVKALNQQRALWDPDDEWLGYTFERQSQRFPDVLLTKKGGDSGPDIALGVELKGWFLLAKEGEPSFRFGTTPAACADHDLLVVVPWYLDNVLSGSPSAAEPFVVSARWAAEYRNYYWEHTRRVRGPNVDRTVHHPEGAHPYPTKDELTLDVPGYDGGGNFGRVARVSGLMDNFVKQSNELEVLGISVGDWNWFLRIHSDQADPAEVRMQLFQQLEQRKKQLSAKKVERLNPLMQALVDAWDDDDLG</sequence>